<accession>A0A0J9TJZ1</accession>
<keyword evidence="1" id="KW-1133">Transmembrane helix</keyword>
<dbReference type="AlphaFoldDB" id="A0A0J9TJZ1"/>
<gene>
    <name evidence="2" type="ORF">PVMG_05609</name>
</gene>
<feature type="transmembrane region" description="Helical" evidence="1">
    <location>
        <begin position="352"/>
        <end position="375"/>
    </location>
</feature>
<reference evidence="2 3" key="1">
    <citation type="submission" date="2011-08" db="EMBL/GenBank/DDBJ databases">
        <title>The Genome Sequence of Plasmodium vivax Mauritania I.</title>
        <authorList>
            <consortium name="The Broad Institute Genome Sequencing Platform"/>
            <consortium name="The Broad Institute Genome Sequencing Center for Infectious Disease"/>
            <person name="Neafsey D."/>
            <person name="Carlton J."/>
            <person name="Barnwell J."/>
            <person name="Collins W."/>
            <person name="Escalante A."/>
            <person name="Mullikin J."/>
            <person name="Saul A."/>
            <person name="Guigo R."/>
            <person name="Camara F."/>
            <person name="Young S.K."/>
            <person name="Zeng Q."/>
            <person name="Gargeya S."/>
            <person name="Fitzgerald M."/>
            <person name="Haas B."/>
            <person name="Abouelleil A."/>
            <person name="Alvarado L."/>
            <person name="Arachchi H.M."/>
            <person name="Berlin A."/>
            <person name="Brown A."/>
            <person name="Chapman S.B."/>
            <person name="Chen Z."/>
            <person name="Dunbar C."/>
            <person name="Freedman E."/>
            <person name="Gearin G."/>
            <person name="Gellesch M."/>
            <person name="Goldberg J."/>
            <person name="Griggs A."/>
            <person name="Gujja S."/>
            <person name="Heiman D."/>
            <person name="Howarth C."/>
            <person name="Larson L."/>
            <person name="Lui A."/>
            <person name="MacDonald P.J.P."/>
            <person name="Montmayeur A."/>
            <person name="Murphy C."/>
            <person name="Neiman D."/>
            <person name="Pearson M."/>
            <person name="Priest M."/>
            <person name="Roberts A."/>
            <person name="Saif S."/>
            <person name="Shea T."/>
            <person name="Shenoy N."/>
            <person name="Sisk P."/>
            <person name="Stolte C."/>
            <person name="Sykes S."/>
            <person name="Wortman J."/>
            <person name="Nusbaum C."/>
            <person name="Birren B."/>
        </authorList>
    </citation>
    <scope>NUCLEOTIDE SEQUENCE [LARGE SCALE GENOMIC DNA]</scope>
    <source>
        <strain evidence="2 3">Mauritania I</strain>
    </source>
</reference>
<evidence type="ECO:0000256" key="1">
    <source>
        <dbReference type="SAM" id="Phobius"/>
    </source>
</evidence>
<name>A0A0J9TJZ1_PLAVI</name>
<dbReference type="EMBL" id="KQ235003">
    <property type="protein sequence ID" value="KMZ95082.1"/>
    <property type="molecule type" value="Genomic_DNA"/>
</dbReference>
<organism evidence="2 3">
    <name type="scientific">Plasmodium vivax Mauritania I</name>
    <dbReference type="NCBI Taxonomy" id="1035515"/>
    <lineage>
        <taxon>Eukaryota</taxon>
        <taxon>Sar</taxon>
        <taxon>Alveolata</taxon>
        <taxon>Apicomplexa</taxon>
        <taxon>Aconoidasida</taxon>
        <taxon>Haemosporida</taxon>
        <taxon>Plasmodiidae</taxon>
        <taxon>Plasmodium</taxon>
        <taxon>Plasmodium (Plasmodium)</taxon>
    </lineage>
</organism>
<dbReference type="Proteomes" id="UP000053776">
    <property type="component" value="Unassembled WGS sequence"/>
</dbReference>
<keyword evidence="1" id="KW-0812">Transmembrane</keyword>
<dbReference type="InterPro" id="IPR008780">
    <property type="entry name" value="Plasmodium_Vir"/>
</dbReference>
<evidence type="ECO:0000313" key="2">
    <source>
        <dbReference type="EMBL" id="KMZ95082.1"/>
    </source>
</evidence>
<dbReference type="Pfam" id="PF05795">
    <property type="entry name" value="Plasmodium_Vir"/>
    <property type="match status" value="1"/>
</dbReference>
<evidence type="ECO:0008006" key="4">
    <source>
        <dbReference type="Google" id="ProtNLM"/>
    </source>
</evidence>
<proteinExistence type="predicted"/>
<feature type="transmembrane region" description="Helical" evidence="1">
    <location>
        <begin position="387"/>
        <end position="404"/>
    </location>
</feature>
<keyword evidence="1" id="KW-0472">Membrane</keyword>
<evidence type="ECO:0000313" key="3">
    <source>
        <dbReference type="Proteomes" id="UP000053776"/>
    </source>
</evidence>
<sequence>MHNSIKKIILSRIYHLLNSNIRNYIDTKFKYYISHTDYKGFNYIYKFKLIQHIILYLIFDHKLSLLRTKYFYGQLDNGTDGCQNDTFYNLAKTKIGRNDGLQDVSDKILKGLCYVYKKSLLDNFDSDICKFLYFWLGNILLNKMRYNFVFDDIIIYLFNILKNNKTEKICELPHHYLHVNNFKNVKLFFDYSEDYNSYKHQFTGHKHSCNREYKSYLDTYVNSYKSVRDECKKNSNRNSYCEEFNQYFTGKFDYDLSNWKCDLEENGRENQELEEDDEVADKSLLSPEHGMGVHHVINQNQFSSVREEAVNVPGSPGYILVEKNLDLNNISDTPDDYSPSTIKKSITSAASAAGLLVPPFLVYHVITIVIVNRMSYLTFNIVHFKKIYINYIHNIYILYLLVYAR</sequence>
<protein>
    <recommendedName>
        <fullName evidence="4">Variable surface protein</fullName>
    </recommendedName>
</protein>